<evidence type="ECO:0000256" key="4">
    <source>
        <dbReference type="ARBA" id="ARBA00022989"/>
    </source>
</evidence>
<evidence type="ECO:0000256" key="1">
    <source>
        <dbReference type="ARBA" id="ARBA00004141"/>
    </source>
</evidence>
<evidence type="ECO:0000256" key="3">
    <source>
        <dbReference type="ARBA" id="ARBA00022692"/>
    </source>
</evidence>
<sequence length="435" mass="48591">MSANNIEELLRKHRLVEDVVHNQNMPRRQLVEVMVHRKHLAEIQTLLARLPAGEIGRLFDALAPDDAELLWKQLAANRRQEVLWEVAEPLRARLAGSPEAAVSDSQLNAFELVEGRLRQRPITGRQDMDGIAPMWVDLVNPTPAERAYVGERFGVRLPDPGEATDLEVSSRFQVEEDGDIHLHSNFLLDRDGDARSVPVVFILHAGVLFTVRNEELPVFRLQRRRTHAQPGYVTDCLDLLIDLYGADVEYCADALENIYAKLGQVGRQVLGATMSDGEAAATLAVIAEEEDINGRIRSNILDTQRALSFLMRGRVLSAGQQDDTRQILRDIESLNSHTAFLFDKINFLMDATIGFININQNQRVSQLTVLGMVFMPINILAGIGGMSEFSMMTEGIPWPIAYGGFVMGAGLIGWGTYRLLQYLEVRKAKDAGRKA</sequence>
<dbReference type="InterPro" id="IPR045861">
    <property type="entry name" value="CorA_cytoplasmic_dom"/>
</dbReference>
<dbReference type="SUPFAM" id="SSF143865">
    <property type="entry name" value="CorA soluble domain-like"/>
    <property type="match status" value="1"/>
</dbReference>
<organism evidence="7 8">
    <name type="scientific">Zoogloea oryzae</name>
    <dbReference type="NCBI Taxonomy" id="310767"/>
    <lineage>
        <taxon>Bacteria</taxon>
        <taxon>Pseudomonadati</taxon>
        <taxon>Pseudomonadota</taxon>
        <taxon>Betaproteobacteria</taxon>
        <taxon>Rhodocyclales</taxon>
        <taxon>Zoogloeaceae</taxon>
        <taxon>Zoogloea</taxon>
    </lineage>
</organism>
<name>A0ABQ6F9W2_9RHOO</name>
<dbReference type="Proteomes" id="UP001157167">
    <property type="component" value="Unassembled WGS sequence"/>
</dbReference>
<comment type="caution">
    <text evidence="7">The sequence shown here is derived from an EMBL/GenBank/DDBJ whole genome shotgun (WGS) entry which is preliminary data.</text>
</comment>
<dbReference type="RefSeq" id="WP_284187681.1">
    <property type="nucleotide sequence ID" value="NZ_BSPX01000023.1"/>
</dbReference>
<evidence type="ECO:0000256" key="2">
    <source>
        <dbReference type="ARBA" id="ARBA00009765"/>
    </source>
</evidence>
<feature type="transmembrane region" description="Helical" evidence="6">
    <location>
        <begin position="399"/>
        <end position="420"/>
    </location>
</feature>
<gene>
    <name evidence="7" type="ORF">GCM10007933_18190</name>
</gene>
<evidence type="ECO:0000313" key="7">
    <source>
        <dbReference type="EMBL" id="GLT22360.1"/>
    </source>
</evidence>
<dbReference type="EMBL" id="BSPX01000023">
    <property type="protein sequence ID" value="GLT22360.1"/>
    <property type="molecule type" value="Genomic_DNA"/>
</dbReference>
<reference evidence="8" key="1">
    <citation type="journal article" date="2019" name="Int. J. Syst. Evol. Microbiol.">
        <title>The Global Catalogue of Microorganisms (GCM) 10K type strain sequencing project: providing services to taxonomists for standard genome sequencing and annotation.</title>
        <authorList>
            <consortium name="The Broad Institute Genomics Platform"/>
            <consortium name="The Broad Institute Genome Sequencing Center for Infectious Disease"/>
            <person name="Wu L."/>
            <person name="Ma J."/>
        </authorList>
    </citation>
    <scope>NUCLEOTIDE SEQUENCE [LARGE SCALE GENOMIC DNA]</scope>
    <source>
        <strain evidence="8">NBRC 102407</strain>
    </source>
</reference>
<dbReference type="CDD" id="cd12835">
    <property type="entry name" value="EcCorA-like_1"/>
    <property type="match status" value="1"/>
</dbReference>
<keyword evidence="4 6" id="KW-1133">Transmembrane helix</keyword>
<dbReference type="SUPFAM" id="SSF144083">
    <property type="entry name" value="Magnesium transport protein CorA, transmembrane region"/>
    <property type="match status" value="1"/>
</dbReference>
<comment type="subcellular location">
    <subcellularLocation>
        <location evidence="1">Membrane</location>
        <topology evidence="1">Multi-pass membrane protein</topology>
    </subcellularLocation>
</comment>
<evidence type="ECO:0000313" key="8">
    <source>
        <dbReference type="Proteomes" id="UP001157167"/>
    </source>
</evidence>
<comment type="similarity">
    <text evidence="2">Belongs to the CorA metal ion transporter (MIT) (TC 1.A.35) family.</text>
</comment>
<protein>
    <recommendedName>
        <fullName evidence="9">Magnesium transporter</fullName>
    </recommendedName>
</protein>
<dbReference type="Gene3D" id="1.20.58.340">
    <property type="entry name" value="Magnesium transport protein CorA, transmembrane region"/>
    <property type="match status" value="1"/>
</dbReference>
<accession>A0ABQ6F9W2</accession>
<dbReference type="SUPFAM" id="SSF158791">
    <property type="entry name" value="MgtE N-terminal domain-like"/>
    <property type="match status" value="1"/>
</dbReference>
<dbReference type="InterPro" id="IPR002523">
    <property type="entry name" value="MgTranspt_CorA/ZnTranspt_ZntB"/>
</dbReference>
<evidence type="ECO:0000256" key="5">
    <source>
        <dbReference type="ARBA" id="ARBA00023136"/>
    </source>
</evidence>
<evidence type="ECO:0000256" key="6">
    <source>
        <dbReference type="SAM" id="Phobius"/>
    </source>
</evidence>
<proteinExistence type="inferred from homology"/>
<dbReference type="InterPro" id="IPR050829">
    <property type="entry name" value="CorA_MIT"/>
</dbReference>
<dbReference type="PANTHER" id="PTHR47685">
    <property type="entry name" value="MAGNESIUM TRANSPORT PROTEIN CORA"/>
    <property type="match status" value="1"/>
</dbReference>
<dbReference type="Pfam" id="PF01544">
    <property type="entry name" value="CorA"/>
    <property type="match status" value="1"/>
</dbReference>
<dbReference type="PANTHER" id="PTHR47685:SF1">
    <property type="entry name" value="MAGNESIUM TRANSPORT PROTEIN CORA"/>
    <property type="match status" value="1"/>
</dbReference>
<keyword evidence="8" id="KW-1185">Reference proteome</keyword>
<dbReference type="Gene3D" id="3.30.460.20">
    <property type="entry name" value="CorA soluble domain-like"/>
    <property type="match status" value="1"/>
</dbReference>
<keyword evidence="5 6" id="KW-0472">Membrane</keyword>
<keyword evidence="3 6" id="KW-0812">Transmembrane</keyword>
<evidence type="ECO:0008006" key="9">
    <source>
        <dbReference type="Google" id="ProtNLM"/>
    </source>
</evidence>
<dbReference type="InterPro" id="IPR045863">
    <property type="entry name" value="CorA_TM1_TM2"/>
</dbReference>